<proteinExistence type="predicted"/>
<evidence type="ECO:0000313" key="4">
    <source>
        <dbReference type="EMBL" id="VWB76198.1"/>
    </source>
</evidence>
<dbReference type="AlphaFoldDB" id="A0A6P2M7S0"/>
<dbReference type="InterPro" id="IPR000182">
    <property type="entry name" value="GNAT_dom"/>
</dbReference>
<dbReference type="Proteomes" id="UP000494218">
    <property type="component" value="Unassembled WGS sequence"/>
</dbReference>
<feature type="domain" description="N-acetyltransferase" evidence="3">
    <location>
        <begin position="19"/>
        <end position="184"/>
    </location>
</feature>
<evidence type="ECO:0000256" key="2">
    <source>
        <dbReference type="ARBA" id="ARBA00023315"/>
    </source>
</evidence>
<evidence type="ECO:0000313" key="5">
    <source>
        <dbReference type="Proteomes" id="UP000494218"/>
    </source>
</evidence>
<dbReference type="SUPFAM" id="SSF55729">
    <property type="entry name" value="Acyl-CoA N-acyltransferases (Nat)"/>
    <property type="match status" value="1"/>
</dbReference>
<evidence type="ECO:0000256" key="1">
    <source>
        <dbReference type="ARBA" id="ARBA00022679"/>
    </source>
</evidence>
<keyword evidence="2" id="KW-0012">Acyltransferase</keyword>
<organism evidence="4 5">
    <name type="scientific">Burkholderia lata (strain ATCC 17760 / DSM 23089 / LMG 22485 / NCIMB 9086 / R18194 / 383)</name>
    <dbReference type="NCBI Taxonomy" id="482957"/>
    <lineage>
        <taxon>Bacteria</taxon>
        <taxon>Pseudomonadati</taxon>
        <taxon>Pseudomonadota</taxon>
        <taxon>Betaproteobacteria</taxon>
        <taxon>Burkholderiales</taxon>
        <taxon>Burkholderiaceae</taxon>
        <taxon>Burkholderia</taxon>
        <taxon>Burkholderia cepacia complex</taxon>
    </lineage>
</organism>
<dbReference type="PANTHER" id="PTHR43877">
    <property type="entry name" value="AMINOALKYLPHOSPHONATE N-ACETYLTRANSFERASE-RELATED-RELATED"/>
    <property type="match status" value="1"/>
</dbReference>
<dbReference type="InterPro" id="IPR050832">
    <property type="entry name" value="Bact_Acetyltransf"/>
</dbReference>
<gene>
    <name evidence="4" type="ORF">BLA23254_03576</name>
</gene>
<dbReference type="CDD" id="cd04301">
    <property type="entry name" value="NAT_SF"/>
    <property type="match status" value="1"/>
</dbReference>
<dbReference type="GO" id="GO:0016747">
    <property type="term" value="F:acyltransferase activity, transferring groups other than amino-acyl groups"/>
    <property type="evidence" value="ECO:0007669"/>
    <property type="project" value="InterPro"/>
</dbReference>
<dbReference type="Gene3D" id="3.40.630.30">
    <property type="match status" value="1"/>
</dbReference>
<evidence type="ECO:0000259" key="3">
    <source>
        <dbReference type="PROSITE" id="PS51186"/>
    </source>
</evidence>
<sequence>MYSPGSAFFRTKNEMNAMLSIRTARQEDAARIAVLGAHVWVHTYAAAGVSEVIAQYVLRTFTRERILALVNDPEIVLLVAEADGNLAGYIVIRLGSHHADVPVEIETLYVQPSFAGRGIGSSLLTHASAMAEERTGKRSFWLSVNSQNEKAIAFYHSRGMTQEGIAYFELDGIRHENKIMVARG</sequence>
<dbReference type="InterPro" id="IPR016181">
    <property type="entry name" value="Acyl_CoA_acyltransferase"/>
</dbReference>
<keyword evidence="1 4" id="KW-0808">Transferase</keyword>
<dbReference type="EMBL" id="CABVPW010000016">
    <property type="protein sequence ID" value="VWB76198.1"/>
    <property type="molecule type" value="Genomic_DNA"/>
</dbReference>
<protein>
    <submittedName>
        <fullName evidence="4">GCN5-related N-acetyltransferase</fullName>
    </submittedName>
</protein>
<dbReference type="RefSeq" id="WP_175032410.1">
    <property type="nucleotide sequence ID" value="NZ_CABVPW010000016.1"/>
</dbReference>
<accession>A0A6P2M7S0</accession>
<dbReference type="PROSITE" id="PS51186">
    <property type="entry name" value="GNAT"/>
    <property type="match status" value="1"/>
</dbReference>
<reference evidence="4 5" key="1">
    <citation type="submission" date="2019-09" db="EMBL/GenBank/DDBJ databases">
        <authorList>
            <person name="Depoorter E."/>
        </authorList>
    </citation>
    <scope>NUCLEOTIDE SEQUENCE [LARGE SCALE GENOMIC DNA]</scope>
    <source>
        <strain evidence="4">LMG 23254</strain>
    </source>
</reference>
<dbReference type="Pfam" id="PF00583">
    <property type="entry name" value="Acetyltransf_1"/>
    <property type="match status" value="1"/>
</dbReference>
<name>A0A6P2M7S0_BURL3</name>